<gene>
    <name evidence="1" type="ORF">BBI00_12240</name>
</gene>
<proteinExistence type="predicted"/>
<dbReference type="KEGG" id="carh:EGY05_16760"/>
<dbReference type="Proteomes" id="UP000093432">
    <property type="component" value="Unassembled WGS sequence"/>
</dbReference>
<protein>
    <submittedName>
        <fullName evidence="1">Uncharacterized protein</fullName>
    </submittedName>
</protein>
<dbReference type="EMBL" id="MAYG01000001">
    <property type="protein sequence ID" value="OCA75056.1"/>
    <property type="molecule type" value="Genomic_DNA"/>
</dbReference>
<evidence type="ECO:0000313" key="1">
    <source>
        <dbReference type="EMBL" id="OCA75056.1"/>
    </source>
</evidence>
<name>A0A1B8ZTZ4_9FLAO</name>
<dbReference type="AlphaFoldDB" id="A0A1B8ZTZ4"/>
<dbReference type="STRING" id="651561.BBI00_12240"/>
<comment type="caution">
    <text evidence="1">The sequence shown here is derived from an EMBL/GenBank/DDBJ whole genome shotgun (WGS) entry which is preliminary data.</text>
</comment>
<organism evidence="1 2">
    <name type="scientific">Chryseobacterium arthrosphaerae</name>
    <dbReference type="NCBI Taxonomy" id="651561"/>
    <lineage>
        <taxon>Bacteria</taxon>
        <taxon>Pseudomonadati</taxon>
        <taxon>Bacteroidota</taxon>
        <taxon>Flavobacteriia</taxon>
        <taxon>Flavobacteriales</taxon>
        <taxon>Weeksellaceae</taxon>
        <taxon>Chryseobacterium group</taxon>
        <taxon>Chryseobacterium</taxon>
    </lineage>
</organism>
<reference evidence="2" key="1">
    <citation type="submission" date="2016-07" db="EMBL/GenBank/DDBJ databases">
        <authorList>
            <person name="Florea S."/>
            <person name="Webb J.S."/>
            <person name="Jaromczyk J."/>
            <person name="Schardl C.L."/>
        </authorList>
    </citation>
    <scope>NUCLEOTIDE SEQUENCE [LARGE SCALE GENOMIC DNA]</scope>
    <source>
        <strain evidence="2">CC-VM-7</strain>
    </source>
</reference>
<sequence length="62" mass="7269">MINISISVFKIKYSCITPTFHMTRLYKDKVFLSYPDIRALFLSISVLIPDESLNLPYIKIEK</sequence>
<accession>A0A1B8ZTZ4</accession>
<evidence type="ECO:0000313" key="2">
    <source>
        <dbReference type="Proteomes" id="UP000093432"/>
    </source>
</evidence>